<comment type="catalytic activity">
    <reaction evidence="4">
        <text>a purine 2'-deoxy-D-ribonucleoside + phosphate = a purine nucleobase + 2-deoxy-alpha-D-ribose 1-phosphate</text>
        <dbReference type="Rhea" id="RHEA:36431"/>
        <dbReference type="ChEBI" id="CHEBI:26386"/>
        <dbReference type="ChEBI" id="CHEBI:43474"/>
        <dbReference type="ChEBI" id="CHEBI:57259"/>
        <dbReference type="ChEBI" id="CHEBI:142361"/>
        <dbReference type="EC" id="2.4.2.1"/>
    </reaction>
</comment>
<dbReference type="EMBL" id="FQVY01000002">
    <property type="protein sequence ID" value="SHG03937.1"/>
    <property type="molecule type" value="Genomic_DNA"/>
</dbReference>
<dbReference type="GO" id="GO:0004731">
    <property type="term" value="F:purine-nucleoside phosphorylase activity"/>
    <property type="evidence" value="ECO:0007669"/>
    <property type="project" value="UniProtKB-UniRule"/>
</dbReference>
<feature type="binding site" evidence="4">
    <location>
        <position position="8"/>
    </location>
    <ligand>
        <name>a purine D-ribonucleoside</name>
        <dbReference type="ChEBI" id="CHEBI:142355"/>
        <note>ligand shared between dimeric partners</note>
    </ligand>
</feature>
<dbReference type="SUPFAM" id="SSF53167">
    <property type="entry name" value="Purine and uridine phosphorylases"/>
    <property type="match status" value="1"/>
</dbReference>
<dbReference type="NCBIfam" id="TIGR00107">
    <property type="entry name" value="deoD"/>
    <property type="match status" value="1"/>
</dbReference>
<accession>A0AAQ1MCX2</accession>
<dbReference type="GO" id="GO:0006152">
    <property type="term" value="P:purine nucleoside catabolic process"/>
    <property type="evidence" value="ECO:0007669"/>
    <property type="project" value="TreeGrafter"/>
</dbReference>
<proteinExistence type="inferred from homology"/>
<dbReference type="Pfam" id="PF01048">
    <property type="entry name" value="PNP_UDP_1"/>
    <property type="match status" value="1"/>
</dbReference>
<evidence type="ECO:0000256" key="2">
    <source>
        <dbReference type="ARBA" id="ARBA00022679"/>
    </source>
</evidence>
<feature type="binding site" description="in other chain" evidence="4">
    <location>
        <begin position="90"/>
        <end position="93"/>
    </location>
    <ligand>
        <name>phosphate</name>
        <dbReference type="ChEBI" id="CHEBI:43474"/>
        <note>ligand shared between dimeric partners</note>
    </ligand>
</feature>
<organism evidence="6 7">
    <name type="scientific">Bittarella massiliensis</name>
    <name type="common">ex Durand et al. 2017</name>
    <dbReference type="NCBI Taxonomy" id="1720313"/>
    <lineage>
        <taxon>Bacteria</taxon>
        <taxon>Bacillati</taxon>
        <taxon>Bacillota</taxon>
        <taxon>Clostridia</taxon>
        <taxon>Eubacteriales</taxon>
        <taxon>Oscillospiraceae</taxon>
        <taxon>Bittarella (ex Durand et al. 2017)</taxon>
    </lineage>
</organism>
<dbReference type="PANTHER" id="PTHR43691">
    <property type="entry name" value="URIDINE PHOSPHORYLASE"/>
    <property type="match status" value="1"/>
</dbReference>
<comment type="subunit">
    <text evidence="4">Homohexamer; trimer of homodimers.</text>
</comment>
<evidence type="ECO:0000259" key="5">
    <source>
        <dbReference type="Pfam" id="PF01048"/>
    </source>
</evidence>
<dbReference type="NCBIfam" id="NF004489">
    <property type="entry name" value="PRK05819.1"/>
    <property type="match status" value="1"/>
</dbReference>
<evidence type="ECO:0000256" key="4">
    <source>
        <dbReference type="HAMAP-Rule" id="MF_01627"/>
    </source>
</evidence>
<feature type="binding site" description="in other chain" evidence="4">
    <location>
        <begin position="182"/>
        <end position="184"/>
    </location>
    <ligand>
        <name>a purine D-ribonucleoside</name>
        <dbReference type="ChEBI" id="CHEBI:142355"/>
        <note>ligand shared between dimeric partners</note>
    </ligand>
</feature>
<comment type="caution">
    <text evidence="6">The sequence shown here is derived from an EMBL/GenBank/DDBJ whole genome shotgun (WGS) entry which is preliminary data.</text>
</comment>
<evidence type="ECO:0000313" key="7">
    <source>
        <dbReference type="Proteomes" id="UP000184089"/>
    </source>
</evidence>
<dbReference type="CDD" id="cd09006">
    <property type="entry name" value="PNP_EcPNPI-like"/>
    <property type="match status" value="1"/>
</dbReference>
<comment type="catalytic activity">
    <reaction evidence="4">
        <text>a purine D-ribonucleoside + phosphate = a purine nucleobase + alpha-D-ribose 1-phosphate</text>
        <dbReference type="Rhea" id="RHEA:19805"/>
        <dbReference type="ChEBI" id="CHEBI:26386"/>
        <dbReference type="ChEBI" id="CHEBI:43474"/>
        <dbReference type="ChEBI" id="CHEBI:57720"/>
        <dbReference type="ChEBI" id="CHEBI:142355"/>
        <dbReference type="EC" id="2.4.2.1"/>
    </reaction>
</comment>
<comment type="similarity">
    <text evidence="4">Belongs to the PNP/UDP phosphorylase family.</text>
</comment>
<dbReference type="HAMAP" id="MF_01627">
    <property type="entry name" value="Pur_nucleosid_phosp"/>
    <property type="match status" value="1"/>
</dbReference>
<feature type="binding site" evidence="4">
    <location>
        <position position="46"/>
    </location>
    <ligand>
        <name>phosphate</name>
        <dbReference type="ChEBI" id="CHEBI:43474"/>
        <note>ligand shared between dimeric partners</note>
    </ligand>
</feature>
<feature type="active site" description="Proton donor" evidence="4">
    <location>
        <position position="207"/>
    </location>
</feature>
<evidence type="ECO:0000313" key="6">
    <source>
        <dbReference type="EMBL" id="SHG03937.1"/>
    </source>
</evidence>
<keyword evidence="1 4" id="KW-0328">Glycosyltransferase</keyword>
<comment type="catalytic activity">
    <reaction evidence="3">
        <text>uridine + phosphate = alpha-D-ribose 1-phosphate + uracil</text>
        <dbReference type="Rhea" id="RHEA:24388"/>
        <dbReference type="ChEBI" id="CHEBI:16704"/>
        <dbReference type="ChEBI" id="CHEBI:17568"/>
        <dbReference type="ChEBI" id="CHEBI:43474"/>
        <dbReference type="ChEBI" id="CHEBI:57720"/>
        <dbReference type="EC" id="2.4.2.3"/>
    </reaction>
</comment>
<dbReference type="Gene3D" id="3.40.50.1580">
    <property type="entry name" value="Nucleoside phosphorylase domain"/>
    <property type="match status" value="1"/>
</dbReference>
<name>A0AAQ1MCX2_9FIRM</name>
<comment type="caution">
    <text evidence="4">Lacks conserved residue(s) required for the propagation of feature annotation.</text>
</comment>
<reference evidence="7" key="1">
    <citation type="submission" date="2016-11" db="EMBL/GenBank/DDBJ databases">
        <authorList>
            <person name="Jaros S."/>
            <person name="Januszkiewicz K."/>
            <person name="Wedrychowicz H."/>
        </authorList>
    </citation>
    <scope>NUCLEOTIDE SEQUENCE [LARGE SCALE GENOMIC DNA]</scope>
    <source>
        <strain evidence="7">DSM 4029</strain>
    </source>
</reference>
<dbReference type="Proteomes" id="UP000184089">
    <property type="component" value="Unassembled WGS sequence"/>
</dbReference>
<feature type="domain" description="Nucleoside phosphorylase" evidence="5">
    <location>
        <begin position="18"/>
        <end position="222"/>
    </location>
</feature>
<feature type="binding site" description="in other chain" evidence="4">
    <location>
        <position position="27"/>
    </location>
    <ligand>
        <name>phosphate</name>
        <dbReference type="ChEBI" id="CHEBI:43474"/>
        <note>ligand shared between dimeric partners</note>
    </ligand>
</feature>
<dbReference type="InterPro" id="IPR000845">
    <property type="entry name" value="Nucleoside_phosphorylase_d"/>
</dbReference>
<feature type="binding site" description="in other chain" evidence="4">
    <location>
        <position position="23"/>
    </location>
    <ligand>
        <name>phosphate</name>
        <dbReference type="ChEBI" id="CHEBI:43474"/>
        <note>ligand shared between dimeric partners</note>
    </ligand>
</feature>
<comment type="function">
    <text evidence="4">Catalyzes the reversible phosphorolytic breakdown of the N-glycosidic bond in the beta-(deoxy)ribonucleoside molecules, with the formation of the corresponding free purine bases and pentose-1-phosphate.</text>
</comment>
<keyword evidence="2 4" id="KW-0808">Transferase</keyword>
<gene>
    <name evidence="4" type="primary">deoD</name>
    <name evidence="6" type="ORF">SAMN05444424_1244</name>
</gene>
<dbReference type="PANTHER" id="PTHR43691:SF11">
    <property type="entry name" value="FI09636P-RELATED"/>
    <property type="match status" value="1"/>
</dbReference>
<feature type="binding site" description="in other chain" evidence="4">
    <location>
        <begin position="206"/>
        <end position="207"/>
    </location>
    <ligand>
        <name>a purine D-ribonucleoside</name>
        <dbReference type="ChEBI" id="CHEBI:142355"/>
        <note>ligand shared between dimeric partners</note>
    </ligand>
</feature>
<dbReference type="GO" id="GO:0005829">
    <property type="term" value="C:cytosol"/>
    <property type="evidence" value="ECO:0007669"/>
    <property type="project" value="TreeGrafter"/>
</dbReference>
<protein>
    <recommendedName>
        <fullName evidence="4">Purine nucleoside phosphorylase DeoD-type</fullName>
        <shortName evidence="4">PNP</shortName>
        <ecNumber evidence="4">2.4.2.1</ecNumber>
    </recommendedName>
</protein>
<dbReference type="AlphaFoldDB" id="A0AAQ1MCX2"/>
<sequence>MEMKITPHINPKAEIAPRILLPGDPLRAKYIAENMLENAEQFNEVRGALGFTGTYKGEKVSVMGTGMGMPQVSIYVTELMKFYGVKTLIRIGTCGGMLPDMQLMDLILGTGACTTSGINRHIFNGDFAPTADFELLNKAYEIAKEREIKTYTGLILSSDMFYGENKKEDSEMWKKYGVIAGEMEGAALYTIAAKYRCRALTMLSVSDGPFIDRDLTYEEKEKGLKNMFEVALDTAIAF</sequence>
<evidence type="ECO:0000256" key="1">
    <source>
        <dbReference type="ARBA" id="ARBA00022676"/>
    </source>
</evidence>
<evidence type="ECO:0000256" key="3">
    <source>
        <dbReference type="ARBA" id="ARBA00048447"/>
    </source>
</evidence>
<dbReference type="EC" id="2.4.2.1" evidence="4"/>
<dbReference type="InterPro" id="IPR004402">
    <property type="entry name" value="DeoD-type"/>
</dbReference>
<dbReference type="InterPro" id="IPR035994">
    <property type="entry name" value="Nucleoside_phosphorylase_sf"/>
</dbReference>
<dbReference type="GO" id="GO:0004850">
    <property type="term" value="F:uridine phosphorylase activity"/>
    <property type="evidence" value="ECO:0007669"/>
    <property type="project" value="UniProtKB-EC"/>
</dbReference>